<dbReference type="PRINTS" id="PR01437">
    <property type="entry name" value="NUOXDRDTASE4"/>
</dbReference>
<evidence type="ECO:0000256" key="1">
    <source>
        <dbReference type="ARBA" id="ARBA00004651"/>
    </source>
</evidence>
<feature type="transmembrane region" description="Helical" evidence="8">
    <location>
        <begin position="520"/>
        <end position="541"/>
    </location>
</feature>
<dbReference type="AlphaFoldDB" id="A0A927ZU03"/>
<feature type="transmembrane region" description="Helical" evidence="8">
    <location>
        <begin position="264"/>
        <end position="287"/>
    </location>
</feature>
<keyword evidence="5" id="KW-0560">Oxidoreductase</keyword>
<dbReference type="GO" id="GO:0042773">
    <property type="term" value="P:ATP synthesis coupled electron transport"/>
    <property type="evidence" value="ECO:0007669"/>
    <property type="project" value="InterPro"/>
</dbReference>
<protein>
    <submittedName>
        <fullName evidence="10">NADH-quinone oxidoreductase subunit E</fullName>
    </submittedName>
</protein>
<feature type="transmembrane region" description="Helical" evidence="8">
    <location>
        <begin position="464"/>
        <end position="483"/>
    </location>
</feature>
<comment type="subcellular location">
    <subcellularLocation>
        <location evidence="1">Cell membrane</location>
        <topology evidence="1">Multi-pass membrane protein</topology>
    </subcellularLocation>
    <subcellularLocation>
        <location evidence="7">Membrane</location>
        <topology evidence="7">Multi-pass membrane protein</topology>
    </subcellularLocation>
</comment>
<name>A0A927ZU03_SELRU</name>
<dbReference type="InterPro" id="IPR052175">
    <property type="entry name" value="ComplexI-like_HydComp"/>
</dbReference>
<feature type="transmembrane region" description="Helical" evidence="8">
    <location>
        <begin position="235"/>
        <end position="252"/>
    </location>
</feature>
<evidence type="ECO:0000256" key="6">
    <source>
        <dbReference type="ARBA" id="ARBA00023136"/>
    </source>
</evidence>
<comment type="caution">
    <text evidence="10">The sequence shown here is derived from an EMBL/GenBank/DDBJ whole genome shotgun (WGS) entry which is preliminary data.</text>
</comment>
<dbReference type="GO" id="GO:0016491">
    <property type="term" value="F:oxidoreductase activity"/>
    <property type="evidence" value="ECO:0007669"/>
    <property type="project" value="UniProtKB-KW"/>
</dbReference>
<dbReference type="Proteomes" id="UP000761380">
    <property type="component" value="Unassembled WGS sequence"/>
</dbReference>
<evidence type="ECO:0000313" key="11">
    <source>
        <dbReference type="Proteomes" id="UP000761380"/>
    </source>
</evidence>
<feature type="transmembrane region" description="Helical" evidence="8">
    <location>
        <begin position="642"/>
        <end position="660"/>
    </location>
</feature>
<dbReference type="Pfam" id="PF00361">
    <property type="entry name" value="Proton_antipo_M"/>
    <property type="match status" value="1"/>
</dbReference>
<evidence type="ECO:0000259" key="9">
    <source>
        <dbReference type="Pfam" id="PF00361"/>
    </source>
</evidence>
<feature type="transmembrane region" description="Helical" evidence="8">
    <location>
        <begin position="67"/>
        <end position="92"/>
    </location>
</feature>
<feature type="transmembrane region" description="Helical" evidence="8">
    <location>
        <begin position="417"/>
        <end position="443"/>
    </location>
</feature>
<accession>A0A927ZU03</accession>
<dbReference type="GO" id="GO:0005886">
    <property type="term" value="C:plasma membrane"/>
    <property type="evidence" value="ECO:0007669"/>
    <property type="project" value="UniProtKB-SubCell"/>
</dbReference>
<keyword evidence="3 7" id="KW-0812">Transmembrane</keyword>
<feature type="transmembrane region" description="Helical" evidence="8">
    <location>
        <begin position="27"/>
        <end position="47"/>
    </location>
</feature>
<dbReference type="InterPro" id="IPR003918">
    <property type="entry name" value="NADH_UbQ_OxRdtase"/>
</dbReference>
<evidence type="ECO:0000256" key="3">
    <source>
        <dbReference type="ARBA" id="ARBA00022692"/>
    </source>
</evidence>
<feature type="transmembrane region" description="Helical" evidence="8">
    <location>
        <begin position="156"/>
        <end position="178"/>
    </location>
</feature>
<evidence type="ECO:0000313" key="10">
    <source>
        <dbReference type="EMBL" id="MBE6092000.1"/>
    </source>
</evidence>
<dbReference type="GO" id="GO:0008137">
    <property type="term" value="F:NADH dehydrogenase (ubiquinone) activity"/>
    <property type="evidence" value="ECO:0007669"/>
    <property type="project" value="InterPro"/>
</dbReference>
<evidence type="ECO:0000256" key="4">
    <source>
        <dbReference type="ARBA" id="ARBA00022989"/>
    </source>
</evidence>
<evidence type="ECO:0000256" key="8">
    <source>
        <dbReference type="SAM" id="Phobius"/>
    </source>
</evidence>
<feature type="transmembrane region" description="Helical" evidence="8">
    <location>
        <begin position="112"/>
        <end position="144"/>
    </location>
</feature>
<dbReference type="InterPro" id="IPR001750">
    <property type="entry name" value="ND/Mrp_TM"/>
</dbReference>
<feature type="domain" description="NADH:quinone oxidoreductase/Mrp antiporter transmembrane" evidence="9">
    <location>
        <begin position="123"/>
        <end position="407"/>
    </location>
</feature>
<keyword evidence="2" id="KW-1003">Cell membrane</keyword>
<dbReference type="PANTHER" id="PTHR42682:SF3">
    <property type="entry name" value="FORMATE HYDROGENLYASE SUBUNIT 3-RELATED"/>
    <property type="match status" value="1"/>
</dbReference>
<keyword evidence="4 8" id="KW-1133">Transmembrane helix</keyword>
<gene>
    <name evidence="10" type="ORF">E7201_02295</name>
</gene>
<feature type="transmembrane region" description="Helical" evidence="8">
    <location>
        <begin position="374"/>
        <end position="397"/>
    </location>
</feature>
<feature type="transmembrane region" description="Helical" evidence="8">
    <location>
        <begin position="294"/>
        <end position="317"/>
    </location>
</feature>
<reference evidence="10" key="1">
    <citation type="submission" date="2019-04" db="EMBL/GenBank/DDBJ databases">
        <title>Evolution of Biomass-Degrading Anaerobic Consortia Revealed by Metagenomics.</title>
        <authorList>
            <person name="Peng X."/>
        </authorList>
    </citation>
    <scope>NUCLEOTIDE SEQUENCE</scope>
    <source>
        <strain evidence="10">SIG240</strain>
    </source>
</reference>
<evidence type="ECO:0000256" key="7">
    <source>
        <dbReference type="RuleBase" id="RU000320"/>
    </source>
</evidence>
<evidence type="ECO:0000256" key="5">
    <source>
        <dbReference type="ARBA" id="ARBA00023002"/>
    </source>
</evidence>
<feature type="transmembrane region" description="Helical" evidence="8">
    <location>
        <begin position="198"/>
        <end position="223"/>
    </location>
</feature>
<keyword evidence="6 8" id="KW-0472">Membrane</keyword>
<dbReference type="EMBL" id="SVBY01000009">
    <property type="protein sequence ID" value="MBE6092000.1"/>
    <property type="molecule type" value="Genomic_DNA"/>
</dbReference>
<proteinExistence type="predicted"/>
<evidence type="ECO:0000256" key="2">
    <source>
        <dbReference type="ARBA" id="ARBA00022475"/>
    </source>
</evidence>
<dbReference type="PANTHER" id="PTHR42682">
    <property type="entry name" value="HYDROGENASE-4 COMPONENT F"/>
    <property type="match status" value="1"/>
</dbReference>
<organism evidence="10 11">
    <name type="scientific">Selenomonas ruminantium</name>
    <dbReference type="NCBI Taxonomy" id="971"/>
    <lineage>
        <taxon>Bacteria</taxon>
        <taxon>Bacillati</taxon>
        <taxon>Bacillota</taxon>
        <taxon>Negativicutes</taxon>
        <taxon>Selenomonadales</taxon>
        <taxon>Selenomonadaceae</taxon>
        <taxon>Selenomonas</taxon>
    </lineage>
</organism>
<sequence>MESFMGALGLYGLGTLALIWPKRLELAAHYVSMGLAVIASLMVLGLASQELLGLAGGGMLQFGRYSLVIDGWAAAFLVIIGLSGTAVSLYGMGYGRGYLGARIRQLTGLWNLFLGSMVLVVLAGDAFTFILAWEVMALVSFLLVNHESEKNQVVSAAYQYMVMTHLGTAAILMAFYLLGSGAESFAFADLAHSELPPVLKHIAFGCAFAGFALKSGLMPLHVWLPNAHPAAPSHVSALMSGVMLKVAVYGFGRFVFEFIGADVFAYGLIVMVVGLVSAFLGVLYASMEKDMKRILAYSSVENMGIIFAAFGCGMLLVAMDRPYLSVVAFTAVLVHSFAHSLMKCLLFMSAGAVMHATGTRNVELLGGLLKKMPWTAAFTLVGSMSLASLPFTGGLVGEWLTLQGMMTLAYESGTPELRLLVIFAFILLGLTGALALGCFVRLYGVTFLGRRRSNLVLKAHEMPFTMLAGMGLEALAILAMGIMPAPVVNLMRHVLVDSPLAIPAGDVIGLWWNGGQSEAVFNPLLILLAALVLVALLMMTISSDKIIVHQDVTWNCGTEPTRRQQYTATGFSKPLRRAFDFILKPRRERVFLQRDHAYFGRKLHYNLLIPDQFTDRLYRPVEHIMVKVADTLRVVQQGSVRLYIGYTMIAMVIVLIWGGLLDGI</sequence>